<dbReference type="SMART" id="SM00421">
    <property type="entry name" value="HTH_LUXR"/>
    <property type="match status" value="1"/>
</dbReference>
<dbReference type="Gene3D" id="1.10.10.10">
    <property type="entry name" value="Winged helix-like DNA-binding domain superfamily/Winged helix DNA-binding domain"/>
    <property type="match status" value="1"/>
</dbReference>
<reference evidence="5 6" key="1">
    <citation type="submission" date="2007-01" db="EMBL/GenBank/DDBJ databases">
        <authorList>
            <person name="Haygood M."/>
            <person name="Podell S."/>
            <person name="Anderson C."/>
            <person name="Hopkinson B."/>
            <person name="Roe K."/>
            <person name="Barbeau K."/>
            <person name="Gaasterland T."/>
            <person name="Ferriera S."/>
            <person name="Johnson J."/>
            <person name="Kravitz S."/>
            <person name="Beeson K."/>
            <person name="Sutton G."/>
            <person name="Rogers Y.-H."/>
            <person name="Friedman R."/>
            <person name="Frazier M."/>
            <person name="Venter J.C."/>
        </authorList>
    </citation>
    <scope>NUCLEOTIDE SEQUENCE [LARGE SCALE GENOMIC DNA]</scope>
    <source>
        <strain evidence="5 6">ATCC 23134</strain>
    </source>
</reference>
<dbReference type="Pfam" id="PF00196">
    <property type="entry name" value="GerE"/>
    <property type="match status" value="1"/>
</dbReference>
<dbReference type="OrthoDB" id="9774822at2"/>
<dbReference type="PANTHER" id="PTHR44591">
    <property type="entry name" value="STRESS RESPONSE REGULATOR PROTEIN 1"/>
    <property type="match status" value="1"/>
</dbReference>
<keyword evidence="1 3" id="KW-0597">Phosphoprotein</keyword>
<dbReference type="GO" id="GO:0006355">
    <property type="term" value="P:regulation of DNA-templated transcription"/>
    <property type="evidence" value="ECO:0007669"/>
    <property type="project" value="InterPro"/>
</dbReference>
<evidence type="ECO:0000256" key="2">
    <source>
        <dbReference type="ARBA" id="ARBA00023125"/>
    </source>
</evidence>
<keyword evidence="2" id="KW-0238">DNA-binding</keyword>
<dbReference type="GO" id="GO:0000160">
    <property type="term" value="P:phosphorelay signal transduction system"/>
    <property type="evidence" value="ECO:0007669"/>
    <property type="project" value="InterPro"/>
</dbReference>
<protein>
    <submittedName>
        <fullName evidence="5">Two-component hybrid sensor and regulator</fullName>
    </submittedName>
</protein>
<dbReference type="PROSITE" id="PS50110">
    <property type="entry name" value="RESPONSE_REGULATORY"/>
    <property type="match status" value="1"/>
</dbReference>
<dbReference type="InterPro" id="IPR000792">
    <property type="entry name" value="Tscrpt_reg_LuxR_C"/>
</dbReference>
<dbReference type="GO" id="GO:0003677">
    <property type="term" value="F:DNA binding"/>
    <property type="evidence" value="ECO:0007669"/>
    <property type="project" value="UniProtKB-KW"/>
</dbReference>
<dbReference type="Pfam" id="PF00072">
    <property type="entry name" value="Response_reg"/>
    <property type="match status" value="1"/>
</dbReference>
<evidence type="ECO:0000259" key="4">
    <source>
        <dbReference type="PROSITE" id="PS50110"/>
    </source>
</evidence>
<accession>A1ZQ76</accession>
<dbReference type="eggNOG" id="COG3437">
    <property type="taxonomic scope" value="Bacteria"/>
</dbReference>
<dbReference type="Proteomes" id="UP000004095">
    <property type="component" value="Unassembled WGS sequence"/>
</dbReference>
<dbReference type="InterPro" id="IPR050595">
    <property type="entry name" value="Bact_response_regulator"/>
</dbReference>
<dbReference type="InterPro" id="IPR016032">
    <property type="entry name" value="Sig_transdc_resp-reg_C-effctor"/>
</dbReference>
<dbReference type="SUPFAM" id="SSF46894">
    <property type="entry name" value="C-terminal effector domain of the bipartite response regulators"/>
    <property type="match status" value="1"/>
</dbReference>
<dbReference type="EMBL" id="AAWS01000023">
    <property type="protein sequence ID" value="EAY27485.1"/>
    <property type="molecule type" value="Genomic_DNA"/>
</dbReference>
<evidence type="ECO:0000256" key="3">
    <source>
        <dbReference type="PROSITE-ProRule" id="PRU00169"/>
    </source>
</evidence>
<dbReference type="SUPFAM" id="SSF52172">
    <property type="entry name" value="CheY-like"/>
    <property type="match status" value="1"/>
</dbReference>
<dbReference type="RefSeq" id="WP_002699498.1">
    <property type="nucleotide sequence ID" value="NZ_AAWS01000023.1"/>
</dbReference>
<keyword evidence="6" id="KW-1185">Reference proteome</keyword>
<dbReference type="AlphaFoldDB" id="A1ZQ76"/>
<dbReference type="InterPro" id="IPR011006">
    <property type="entry name" value="CheY-like_superfamily"/>
</dbReference>
<feature type="domain" description="Response regulatory" evidence="4">
    <location>
        <begin position="4"/>
        <end position="122"/>
    </location>
</feature>
<gene>
    <name evidence="5" type="ORF">M23134_06886</name>
</gene>
<dbReference type="PANTHER" id="PTHR44591:SF3">
    <property type="entry name" value="RESPONSE REGULATORY DOMAIN-CONTAINING PROTEIN"/>
    <property type="match status" value="1"/>
</dbReference>
<comment type="caution">
    <text evidence="5">The sequence shown here is derived from an EMBL/GenBank/DDBJ whole genome shotgun (WGS) entry which is preliminary data.</text>
</comment>
<evidence type="ECO:0000313" key="5">
    <source>
        <dbReference type="EMBL" id="EAY27485.1"/>
    </source>
</evidence>
<evidence type="ECO:0000256" key="1">
    <source>
        <dbReference type="ARBA" id="ARBA00022553"/>
    </source>
</evidence>
<dbReference type="SMART" id="SM00448">
    <property type="entry name" value="REC"/>
    <property type="match status" value="1"/>
</dbReference>
<organism evidence="5 6">
    <name type="scientific">Microscilla marina ATCC 23134</name>
    <dbReference type="NCBI Taxonomy" id="313606"/>
    <lineage>
        <taxon>Bacteria</taxon>
        <taxon>Pseudomonadati</taxon>
        <taxon>Bacteroidota</taxon>
        <taxon>Cytophagia</taxon>
        <taxon>Cytophagales</taxon>
        <taxon>Microscillaceae</taxon>
        <taxon>Microscilla</taxon>
    </lineage>
</organism>
<feature type="modified residue" description="4-aspartylphosphate" evidence="3">
    <location>
        <position position="55"/>
    </location>
</feature>
<sequence length="290" mass="33549">MQATVLIADDSIQNLEILQKYLDNAVFEYEIFEANNGEEACEIAENEVVDLILLDWEMPVMKGIDALRRLKAQEKTKTIPIIMVTGRAESEDLKEAFDAGATDYVEKPVREKELQARVESAIKLYKAMSLIKEQNIEIEKQKEMIESQANRELSVKAMESYQKNQMLETIYAELGKVSKMTEGEANKKLQKVLRLIKESLAFEDEWKNFVTHFEKVHPSFFRTLKSQCPQLTTEDLKHCAYIRIYLSNKEIAQLLNITPKSVITHHHRIKKKMALSDELKFADYIRSLGE</sequence>
<dbReference type="Gene3D" id="3.40.50.2300">
    <property type="match status" value="1"/>
</dbReference>
<name>A1ZQ76_MICM2</name>
<evidence type="ECO:0000313" key="6">
    <source>
        <dbReference type="Proteomes" id="UP000004095"/>
    </source>
</evidence>
<proteinExistence type="predicted"/>
<dbReference type="InterPro" id="IPR036388">
    <property type="entry name" value="WH-like_DNA-bd_sf"/>
</dbReference>
<dbReference type="InterPro" id="IPR001789">
    <property type="entry name" value="Sig_transdc_resp-reg_receiver"/>
</dbReference>